<protein>
    <submittedName>
        <fullName evidence="5">Glutathione S-transferase GstB</fullName>
        <ecNumber evidence="5">2.5.1.18</ecNumber>
    </submittedName>
</protein>
<dbReference type="EC" id="2.5.1.18" evidence="5"/>
<evidence type="ECO:0000259" key="4">
    <source>
        <dbReference type="PROSITE" id="PS50405"/>
    </source>
</evidence>
<dbReference type="Pfam" id="PF13409">
    <property type="entry name" value="GST_N_2"/>
    <property type="match status" value="1"/>
</dbReference>
<evidence type="ECO:0000313" key="5">
    <source>
        <dbReference type="EMBL" id="CAB3740568.1"/>
    </source>
</evidence>
<reference evidence="5 6" key="1">
    <citation type="submission" date="2020-04" db="EMBL/GenBank/DDBJ databases">
        <authorList>
            <person name="De Canck E."/>
        </authorList>
    </citation>
    <scope>NUCLEOTIDE SEQUENCE [LARGE SCALE GENOMIC DNA]</scope>
    <source>
        <strain evidence="5 6">LMG 3458</strain>
    </source>
</reference>
<dbReference type="InterPro" id="IPR004046">
    <property type="entry name" value="GST_C"/>
</dbReference>
<dbReference type="Gene3D" id="1.20.1050.10">
    <property type="match status" value="1"/>
</dbReference>
<dbReference type="Gene3D" id="3.40.30.10">
    <property type="entry name" value="Glutaredoxin"/>
    <property type="match status" value="1"/>
</dbReference>
<dbReference type="FunFam" id="3.40.30.10:FF:000039">
    <property type="entry name" value="Glutathione S-transferase domain"/>
    <property type="match status" value="1"/>
</dbReference>
<dbReference type="PROSITE" id="PS50405">
    <property type="entry name" value="GST_CTER"/>
    <property type="match status" value="1"/>
</dbReference>
<evidence type="ECO:0000256" key="2">
    <source>
        <dbReference type="ARBA" id="ARBA00022679"/>
    </source>
</evidence>
<gene>
    <name evidence="5" type="primary">gstB_5</name>
    <name evidence="5" type="ORF">LMG3458_05735</name>
</gene>
<dbReference type="SFLD" id="SFLDG00358">
    <property type="entry name" value="Main_(cytGST)"/>
    <property type="match status" value="1"/>
</dbReference>
<dbReference type="GO" id="GO:0004364">
    <property type="term" value="F:glutathione transferase activity"/>
    <property type="evidence" value="ECO:0007669"/>
    <property type="project" value="UniProtKB-EC"/>
</dbReference>
<dbReference type="PROSITE" id="PS50404">
    <property type="entry name" value="GST_NTER"/>
    <property type="match status" value="1"/>
</dbReference>
<comment type="similarity">
    <text evidence="1">Belongs to the GST superfamily.</text>
</comment>
<dbReference type="SFLD" id="SFLDS00019">
    <property type="entry name" value="Glutathione_Transferase_(cytos"/>
    <property type="match status" value="1"/>
</dbReference>
<dbReference type="PANTHER" id="PTHR44051:SF19">
    <property type="entry name" value="DISULFIDE-BOND OXIDOREDUCTASE YFCG"/>
    <property type="match status" value="1"/>
</dbReference>
<dbReference type="SUPFAM" id="SSF52833">
    <property type="entry name" value="Thioredoxin-like"/>
    <property type="match status" value="1"/>
</dbReference>
<dbReference type="PANTHER" id="PTHR44051">
    <property type="entry name" value="GLUTATHIONE S-TRANSFERASE-RELATED"/>
    <property type="match status" value="1"/>
</dbReference>
<dbReference type="InterPro" id="IPR036249">
    <property type="entry name" value="Thioredoxin-like_sf"/>
</dbReference>
<feature type="domain" description="GST N-terminal" evidence="3">
    <location>
        <begin position="1"/>
        <end position="81"/>
    </location>
</feature>
<dbReference type="AlphaFoldDB" id="A0A6S7AP58"/>
<dbReference type="SUPFAM" id="SSF47616">
    <property type="entry name" value="GST C-terminal domain-like"/>
    <property type="match status" value="1"/>
</dbReference>
<feature type="domain" description="GST C-terminal" evidence="4">
    <location>
        <begin position="87"/>
        <end position="211"/>
    </location>
</feature>
<organism evidence="5 6">
    <name type="scientific">Achromobacter deleyi</name>
    <dbReference type="NCBI Taxonomy" id="1353891"/>
    <lineage>
        <taxon>Bacteria</taxon>
        <taxon>Pseudomonadati</taxon>
        <taxon>Pseudomonadota</taxon>
        <taxon>Betaproteobacteria</taxon>
        <taxon>Burkholderiales</taxon>
        <taxon>Alcaligenaceae</taxon>
        <taxon>Achromobacter</taxon>
    </lineage>
</organism>
<proteinExistence type="inferred from homology"/>
<accession>A0A6S7AP58</accession>
<keyword evidence="2 5" id="KW-0808">Transferase</keyword>
<name>A0A6S7AP58_9BURK</name>
<dbReference type="InterPro" id="IPR040079">
    <property type="entry name" value="Glutathione_S-Trfase"/>
</dbReference>
<evidence type="ECO:0000313" key="6">
    <source>
        <dbReference type="Proteomes" id="UP000494111"/>
    </source>
</evidence>
<dbReference type="InterPro" id="IPR004045">
    <property type="entry name" value="Glutathione_S-Trfase_N"/>
</dbReference>
<evidence type="ECO:0000256" key="1">
    <source>
        <dbReference type="ARBA" id="ARBA00007409"/>
    </source>
</evidence>
<dbReference type="InterPro" id="IPR036282">
    <property type="entry name" value="Glutathione-S-Trfase_C_sf"/>
</dbReference>
<evidence type="ECO:0000259" key="3">
    <source>
        <dbReference type="PROSITE" id="PS50404"/>
    </source>
</evidence>
<sequence length="211" mass="23831">MLNILGKASSINVRKVLWTCAELDLPFEREDWGVGFRPTQDPAFLALNPNAMVPVLRDGDFVLWESNSIIRYLAGQYGKTDALYPAEPKRRARVDQWLDWQATDLNRSWTYAFLGRARQSPAHQDPAAIAASTRDWAHFMGILEQRLQATRAYVAGDDFTLADIAVGLSVNRWFSTPLDNDKRPPLPAVAAYYDRLAERPAYLLYGRNGTA</sequence>
<dbReference type="Proteomes" id="UP000494111">
    <property type="component" value="Unassembled WGS sequence"/>
</dbReference>
<dbReference type="SFLD" id="SFLDG01150">
    <property type="entry name" value="Main.1:_Beta-like"/>
    <property type="match status" value="1"/>
</dbReference>
<dbReference type="InterPro" id="IPR010987">
    <property type="entry name" value="Glutathione-S-Trfase_C-like"/>
</dbReference>
<dbReference type="RefSeq" id="WP_175195935.1">
    <property type="nucleotide sequence ID" value="NZ_CADIJO010000035.1"/>
</dbReference>
<dbReference type="CDD" id="cd03047">
    <property type="entry name" value="GST_N_2"/>
    <property type="match status" value="1"/>
</dbReference>
<dbReference type="Pfam" id="PF00043">
    <property type="entry name" value="GST_C"/>
    <property type="match status" value="1"/>
</dbReference>
<dbReference type="EMBL" id="CADIJO010000035">
    <property type="protein sequence ID" value="CAB3740568.1"/>
    <property type="molecule type" value="Genomic_DNA"/>
</dbReference>